<evidence type="ECO:0000259" key="7">
    <source>
        <dbReference type="Pfam" id="PF01171"/>
    </source>
</evidence>
<dbReference type="PANTHER" id="PTHR43033">
    <property type="entry name" value="TRNA(ILE)-LYSIDINE SYNTHASE-RELATED"/>
    <property type="match status" value="1"/>
</dbReference>
<dbReference type="Gene3D" id="3.40.50.620">
    <property type="entry name" value="HUPs"/>
    <property type="match status" value="1"/>
</dbReference>
<dbReference type="GO" id="GO:0005524">
    <property type="term" value="F:ATP binding"/>
    <property type="evidence" value="ECO:0007669"/>
    <property type="project" value="UniProtKB-KW"/>
</dbReference>
<evidence type="ECO:0000256" key="1">
    <source>
        <dbReference type="ARBA" id="ARBA00013267"/>
    </source>
</evidence>
<dbReference type="KEGG" id="bfu:BCIN_13g04310"/>
<evidence type="ECO:0000313" key="8">
    <source>
        <dbReference type="EMBL" id="ATZ56594.1"/>
    </source>
</evidence>
<dbReference type="AlphaFoldDB" id="A0A384K1T9"/>
<dbReference type="InterPro" id="IPR011063">
    <property type="entry name" value="TilS/TtcA_N"/>
</dbReference>
<protein>
    <recommendedName>
        <fullName evidence="1">tRNA(Ile)-lysidine synthetase</fullName>
        <ecNumber evidence="1">6.3.4.19</ecNumber>
    </recommendedName>
</protein>
<evidence type="ECO:0000256" key="2">
    <source>
        <dbReference type="ARBA" id="ARBA00022598"/>
    </source>
</evidence>
<dbReference type="SUPFAM" id="SSF52402">
    <property type="entry name" value="Adenine nucleotide alpha hydrolases-like"/>
    <property type="match status" value="1"/>
</dbReference>
<dbReference type="OMA" id="HRYWIRV"/>
<keyword evidence="2" id="KW-0436">Ligase</keyword>
<dbReference type="PANTHER" id="PTHR43033:SF1">
    <property type="entry name" value="TRNA(ILE)-LYSIDINE SYNTHASE-RELATED"/>
    <property type="match status" value="1"/>
</dbReference>
<evidence type="ECO:0000256" key="3">
    <source>
        <dbReference type="ARBA" id="ARBA00022694"/>
    </source>
</evidence>
<dbReference type="Proteomes" id="UP000001798">
    <property type="component" value="Chromosome 13"/>
</dbReference>
<dbReference type="InterPro" id="IPR012795">
    <property type="entry name" value="tRNA_Ile_lys_synt_N"/>
</dbReference>
<dbReference type="Pfam" id="PF01171">
    <property type="entry name" value="ATP_bind_3"/>
    <property type="match status" value="1"/>
</dbReference>
<reference evidence="8 9" key="2">
    <citation type="journal article" date="2012" name="Eukaryot. Cell">
        <title>Genome update of Botrytis cinerea strains B05.10 and T4.</title>
        <authorList>
            <person name="Staats M."/>
            <person name="van Kan J.A."/>
        </authorList>
    </citation>
    <scope>NUCLEOTIDE SEQUENCE [LARGE SCALE GENOMIC DNA]</scope>
    <source>
        <strain evidence="8 9">B05.10</strain>
    </source>
</reference>
<evidence type="ECO:0000256" key="6">
    <source>
        <dbReference type="ARBA" id="ARBA00048539"/>
    </source>
</evidence>
<dbReference type="OrthoDB" id="434144at2759"/>
<dbReference type="NCBIfam" id="TIGR02432">
    <property type="entry name" value="lysidine_TilS_N"/>
    <property type="match status" value="1"/>
</dbReference>
<feature type="domain" description="tRNA(Ile)-lysidine/2-thiocytidine synthase N-terminal" evidence="7">
    <location>
        <begin position="37"/>
        <end position="291"/>
    </location>
</feature>
<dbReference type="RefSeq" id="XP_001548671.1">
    <property type="nucleotide sequence ID" value="XM_001548621.2"/>
</dbReference>
<dbReference type="HAMAP" id="MF_01161">
    <property type="entry name" value="tRNA_Ile_lys_synt"/>
    <property type="match status" value="1"/>
</dbReference>
<dbReference type="GeneID" id="5429144"/>
<keyword evidence="4" id="KW-0547">Nucleotide-binding</keyword>
<evidence type="ECO:0000256" key="4">
    <source>
        <dbReference type="ARBA" id="ARBA00022741"/>
    </source>
</evidence>
<dbReference type="InterPro" id="IPR012094">
    <property type="entry name" value="tRNA_Ile_lys_synt"/>
</dbReference>
<keyword evidence="9" id="KW-1185">Reference proteome</keyword>
<evidence type="ECO:0000256" key="5">
    <source>
        <dbReference type="ARBA" id="ARBA00022840"/>
    </source>
</evidence>
<gene>
    <name evidence="8" type="ORF">BCIN_13g04310</name>
</gene>
<organism evidence="8 9">
    <name type="scientific">Botryotinia fuckeliana (strain B05.10)</name>
    <name type="common">Noble rot fungus</name>
    <name type="synonym">Botrytis cinerea</name>
    <dbReference type="NCBI Taxonomy" id="332648"/>
    <lineage>
        <taxon>Eukaryota</taxon>
        <taxon>Fungi</taxon>
        <taxon>Dikarya</taxon>
        <taxon>Ascomycota</taxon>
        <taxon>Pezizomycotina</taxon>
        <taxon>Leotiomycetes</taxon>
        <taxon>Helotiales</taxon>
        <taxon>Sclerotiniaceae</taxon>
        <taxon>Botrytis</taxon>
    </lineage>
</organism>
<dbReference type="GO" id="GO:0032267">
    <property type="term" value="F:tRNA(Ile)-lysidine synthase activity"/>
    <property type="evidence" value="ECO:0007669"/>
    <property type="project" value="UniProtKB-EC"/>
</dbReference>
<dbReference type="InterPro" id="IPR014729">
    <property type="entry name" value="Rossmann-like_a/b/a_fold"/>
</dbReference>
<dbReference type="EC" id="6.3.4.19" evidence="1"/>
<name>A0A384K1T9_BOTFB</name>
<evidence type="ECO:0000313" key="9">
    <source>
        <dbReference type="Proteomes" id="UP000001798"/>
    </source>
</evidence>
<reference evidence="8 9" key="1">
    <citation type="journal article" date="2011" name="PLoS Genet.">
        <title>Genomic analysis of the necrotrophic fungal pathogens Sclerotinia sclerotiorum and Botrytis cinerea.</title>
        <authorList>
            <person name="Amselem J."/>
            <person name="Cuomo C.A."/>
            <person name="van Kan J.A."/>
            <person name="Viaud M."/>
            <person name="Benito E.P."/>
            <person name="Couloux A."/>
            <person name="Coutinho P.M."/>
            <person name="de Vries R.P."/>
            <person name="Dyer P.S."/>
            <person name="Fillinger S."/>
            <person name="Fournier E."/>
            <person name="Gout L."/>
            <person name="Hahn M."/>
            <person name="Kohn L."/>
            <person name="Lapalu N."/>
            <person name="Plummer K.M."/>
            <person name="Pradier J.M."/>
            <person name="Quevillon E."/>
            <person name="Sharon A."/>
            <person name="Simon A."/>
            <person name="ten Have A."/>
            <person name="Tudzynski B."/>
            <person name="Tudzynski P."/>
            <person name="Wincker P."/>
            <person name="Andrew M."/>
            <person name="Anthouard V."/>
            <person name="Beever R.E."/>
            <person name="Beffa R."/>
            <person name="Benoit I."/>
            <person name="Bouzid O."/>
            <person name="Brault B."/>
            <person name="Chen Z."/>
            <person name="Choquer M."/>
            <person name="Collemare J."/>
            <person name="Cotton P."/>
            <person name="Danchin E.G."/>
            <person name="Da Silva C."/>
            <person name="Gautier A."/>
            <person name="Giraud C."/>
            <person name="Giraud T."/>
            <person name="Gonzalez C."/>
            <person name="Grossetete S."/>
            <person name="Guldener U."/>
            <person name="Henrissat B."/>
            <person name="Howlett B.J."/>
            <person name="Kodira C."/>
            <person name="Kretschmer M."/>
            <person name="Lappartient A."/>
            <person name="Leroch M."/>
            <person name="Levis C."/>
            <person name="Mauceli E."/>
            <person name="Neuveglise C."/>
            <person name="Oeser B."/>
            <person name="Pearson M."/>
            <person name="Poulain J."/>
            <person name="Poussereau N."/>
            <person name="Quesneville H."/>
            <person name="Rascle C."/>
            <person name="Schumacher J."/>
            <person name="Segurens B."/>
            <person name="Sexton A."/>
            <person name="Silva E."/>
            <person name="Sirven C."/>
            <person name="Soanes D.M."/>
            <person name="Talbot N.J."/>
            <person name="Templeton M."/>
            <person name="Yandava C."/>
            <person name="Yarden O."/>
            <person name="Zeng Q."/>
            <person name="Rollins J.A."/>
            <person name="Lebrun M.H."/>
            <person name="Dickman M."/>
        </authorList>
    </citation>
    <scope>NUCLEOTIDE SEQUENCE [LARGE SCALE GENOMIC DNA]</scope>
    <source>
        <strain evidence="8 9">B05.10</strain>
    </source>
</reference>
<dbReference type="VEuPathDB" id="FungiDB:Bcin13g04310"/>
<sequence>MKQNALPISIKEFADALFKKPCQVPYRHDQRGHRTVGLAVSGGVDSMALAALCMQMKKNYIPFASDGYPIHLGKIDFRAVIVNHGVRDGSLEEAQKVMGVLESLGMTSRILTLPWKEITGNPSQLPNFESLARKYRFQAIGKYCQKSDISSILLGHHADDQAETVLMRLAKGARGVGLLGIKSSSPIPECEGIYGVHESGNPITLALPIKSKQGTKWTNIIEKDDGDQPASGVLKIMPQLEVESGGITLYRPLLEFPKERLIATCKALGVEWFEDNTNSDPTLTDRNAIRHLYDHSGLPMVLPKSRVLDFSAQLQNAENIRQQKVDQLIKQCKVLSFDTRRGTLIMEFPSIPSVTPQDITNRSILAAMLLRRVIMTITPNSIVSLNQVSAAVPEIFPLPDVTTQPKTINTAGIMFQPFNVDRKDAGKNEWHIFRQPRYRSSLDETVVPELLPGTQPQWFLFDNRYWLQIHNEMSSKAGNLVVRFFNKEDIPKLELSLDKRGHWVLKRLLRTVNGEERWRYSLPVVVWRPHGGMIVGEEVILGLPSLGVKVVSSSNVKWSCRYKKIDLSDLGLQAVEDLKTFKIRRVMKGKGEVSDRPGFAPWVAKREKSVWSDIFDRGSQAKGDMDN</sequence>
<dbReference type="GO" id="GO:0008033">
    <property type="term" value="P:tRNA processing"/>
    <property type="evidence" value="ECO:0007669"/>
    <property type="project" value="UniProtKB-KW"/>
</dbReference>
<keyword evidence="5" id="KW-0067">ATP-binding</keyword>
<dbReference type="EMBL" id="CP009817">
    <property type="protein sequence ID" value="ATZ56594.1"/>
    <property type="molecule type" value="Genomic_DNA"/>
</dbReference>
<dbReference type="CDD" id="cd01992">
    <property type="entry name" value="TilS_N"/>
    <property type="match status" value="1"/>
</dbReference>
<comment type="catalytic activity">
    <reaction evidence="6">
        <text>cytidine(34) in tRNA(Ile2) + L-lysine + ATP = lysidine(34) in tRNA(Ile2) + AMP + diphosphate + H(+)</text>
        <dbReference type="Rhea" id="RHEA:43744"/>
        <dbReference type="Rhea" id="RHEA-COMP:10625"/>
        <dbReference type="Rhea" id="RHEA-COMP:10670"/>
        <dbReference type="ChEBI" id="CHEBI:15378"/>
        <dbReference type="ChEBI" id="CHEBI:30616"/>
        <dbReference type="ChEBI" id="CHEBI:32551"/>
        <dbReference type="ChEBI" id="CHEBI:33019"/>
        <dbReference type="ChEBI" id="CHEBI:82748"/>
        <dbReference type="ChEBI" id="CHEBI:83665"/>
        <dbReference type="ChEBI" id="CHEBI:456215"/>
        <dbReference type="EC" id="6.3.4.19"/>
    </reaction>
</comment>
<reference evidence="8 9" key="3">
    <citation type="journal article" date="2017" name="Mol. Plant Pathol.">
        <title>A gapless genome sequence of the fungus Botrytis cinerea.</title>
        <authorList>
            <person name="Van Kan J.A."/>
            <person name="Stassen J.H."/>
            <person name="Mosbach A."/>
            <person name="Van Der Lee T.A."/>
            <person name="Faino L."/>
            <person name="Farmer A.D."/>
            <person name="Papasotiriou D.G."/>
            <person name="Zhou S."/>
            <person name="Seidl M.F."/>
            <person name="Cottam E."/>
            <person name="Edel D."/>
            <person name="Hahn M."/>
            <person name="Schwartz D.C."/>
            <person name="Dietrich R.A."/>
            <person name="Widdison S."/>
            <person name="Scalliet G."/>
        </authorList>
    </citation>
    <scope>NUCLEOTIDE SEQUENCE [LARGE SCALE GENOMIC DNA]</scope>
    <source>
        <strain evidence="8 9">B05.10</strain>
    </source>
</reference>
<proteinExistence type="inferred from homology"/>
<accession>A0A384K1T9</accession>
<keyword evidence="3" id="KW-0819">tRNA processing</keyword>